<organism evidence="11">
    <name type="scientific">marine metagenome</name>
    <dbReference type="NCBI Taxonomy" id="408172"/>
    <lineage>
        <taxon>unclassified sequences</taxon>
        <taxon>metagenomes</taxon>
        <taxon>ecological metagenomes</taxon>
    </lineage>
</organism>
<name>A0A383B0S0_9ZZZZ</name>
<keyword evidence="6" id="KW-0479">Metal-binding</keyword>
<dbReference type="InterPro" id="IPR028883">
    <property type="entry name" value="tRNA_aden_deaminase"/>
</dbReference>
<evidence type="ECO:0000256" key="3">
    <source>
        <dbReference type="ARBA" id="ARBA00012740"/>
    </source>
</evidence>
<comment type="similarity">
    <text evidence="2">Belongs to the cytidine and deoxycytidylate deaminase family. ADAT2 subfamily.</text>
</comment>
<reference evidence="11" key="1">
    <citation type="submission" date="2018-05" db="EMBL/GenBank/DDBJ databases">
        <authorList>
            <person name="Lanie J.A."/>
            <person name="Ng W.-L."/>
            <person name="Kazmierczak K.M."/>
            <person name="Andrzejewski T.M."/>
            <person name="Davidsen T.M."/>
            <person name="Wayne K.J."/>
            <person name="Tettelin H."/>
            <person name="Glass J.I."/>
            <person name="Rusch D."/>
            <person name="Podicherti R."/>
            <person name="Tsui H.-C.T."/>
            <person name="Winkler M.E."/>
        </authorList>
    </citation>
    <scope>NUCLEOTIDE SEQUENCE</scope>
</reference>
<dbReference type="HAMAP" id="MF_00972">
    <property type="entry name" value="tRNA_aden_deaminase"/>
    <property type="match status" value="1"/>
</dbReference>
<dbReference type="SUPFAM" id="SSF53927">
    <property type="entry name" value="Cytidine deaminase-like"/>
    <property type="match status" value="1"/>
</dbReference>
<evidence type="ECO:0000256" key="7">
    <source>
        <dbReference type="ARBA" id="ARBA00022801"/>
    </source>
</evidence>
<keyword evidence="8" id="KW-0862">Zinc</keyword>
<evidence type="ECO:0000256" key="8">
    <source>
        <dbReference type="ARBA" id="ARBA00022833"/>
    </source>
</evidence>
<dbReference type="EMBL" id="UINC01196171">
    <property type="protein sequence ID" value="SVE13065.1"/>
    <property type="molecule type" value="Genomic_DNA"/>
</dbReference>
<dbReference type="GO" id="GO:0052717">
    <property type="term" value="F:tRNA-specific adenosine-34 deaminase activity"/>
    <property type="evidence" value="ECO:0007669"/>
    <property type="project" value="UniProtKB-EC"/>
</dbReference>
<dbReference type="CDD" id="cd01285">
    <property type="entry name" value="nucleoside_deaminase"/>
    <property type="match status" value="1"/>
</dbReference>
<comment type="catalytic activity">
    <reaction evidence="9">
        <text>adenosine(34) in tRNA + H2O + H(+) = inosine(34) in tRNA + NH4(+)</text>
        <dbReference type="Rhea" id="RHEA:43168"/>
        <dbReference type="Rhea" id="RHEA-COMP:10373"/>
        <dbReference type="Rhea" id="RHEA-COMP:10374"/>
        <dbReference type="ChEBI" id="CHEBI:15377"/>
        <dbReference type="ChEBI" id="CHEBI:15378"/>
        <dbReference type="ChEBI" id="CHEBI:28938"/>
        <dbReference type="ChEBI" id="CHEBI:74411"/>
        <dbReference type="ChEBI" id="CHEBI:82852"/>
        <dbReference type="EC" id="3.5.4.33"/>
    </reaction>
</comment>
<keyword evidence="5" id="KW-0819">tRNA processing</keyword>
<dbReference type="PANTHER" id="PTHR11079:SF179">
    <property type="entry name" value="TRNA(ADENINE(34)) DEAMINASE, CHLOROPLASTIC"/>
    <property type="match status" value="1"/>
</dbReference>
<dbReference type="InterPro" id="IPR016193">
    <property type="entry name" value="Cytidine_deaminase-like"/>
</dbReference>
<accession>A0A383B0S0</accession>
<dbReference type="GO" id="GO:0002100">
    <property type="term" value="P:tRNA wobble adenosine to inosine editing"/>
    <property type="evidence" value="ECO:0007669"/>
    <property type="project" value="InterPro"/>
</dbReference>
<evidence type="ECO:0000256" key="2">
    <source>
        <dbReference type="ARBA" id="ARBA00010669"/>
    </source>
</evidence>
<proteinExistence type="inferred from homology"/>
<evidence type="ECO:0000313" key="11">
    <source>
        <dbReference type="EMBL" id="SVE13065.1"/>
    </source>
</evidence>
<evidence type="ECO:0000256" key="1">
    <source>
        <dbReference type="ARBA" id="ARBA00001947"/>
    </source>
</evidence>
<evidence type="ECO:0000256" key="5">
    <source>
        <dbReference type="ARBA" id="ARBA00022694"/>
    </source>
</evidence>
<dbReference type="GO" id="GO:0008270">
    <property type="term" value="F:zinc ion binding"/>
    <property type="evidence" value="ECO:0007669"/>
    <property type="project" value="InterPro"/>
</dbReference>
<dbReference type="PANTHER" id="PTHR11079">
    <property type="entry name" value="CYTOSINE DEAMINASE FAMILY MEMBER"/>
    <property type="match status" value="1"/>
</dbReference>
<dbReference type="InterPro" id="IPR016192">
    <property type="entry name" value="APOBEC/CMP_deaminase_Zn-bd"/>
</dbReference>
<protein>
    <recommendedName>
        <fullName evidence="4">tRNA-specific adenosine deaminase 2</fullName>
        <ecNumber evidence="3">3.5.4.33</ecNumber>
    </recommendedName>
</protein>
<evidence type="ECO:0000256" key="6">
    <source>
        <dbReference type="ARBA" id="ARBA00022723"/>
    </source>
</evidence>
<evidence type="ECO:0000256" key="9">
    <source>
        <dbReference type="ARBA" id="ARBA00048045"/>
    </source>
</evidence>
<keyword evidence="7" id="KW-0378">Hydrolase</keyword>
<dbReference type="PROSITE" id="PS00903">
    <property type="entry name" value="CYT_DCMP_DEAMINASES_1"/>
    <property type="match status" value="1"/>
</dbReference>
<dbReference type="InterPro" id="IPR002125">
    <property type="entry name" value="CMP_dCMP_dom"/>
</dbReference>
<dbReference type="EC" id="3.5.4.33" evidence="3"/>
<comment type="cofactor">
    <cofactor evidence="1">
        <name>Zn(2+)</name>
        <dbReference type="ChEBI" id="CHEBI:29105"/>
    </cofactor>
</comment>
<dbReference type="Gene3D" id="3.40.140.10">
    <property type="entry name" value="Cytidine Deaminase, domain 2"/>
    <property type="match status" value="1"/>
</dbReference>
<dbReference type="Pfam" id="PF00383">
    <property type="entry name" value="dCMP_cyt_deam_1"/>
    <property type="match status" value="1"/>
</dbReference>
<sequence>MRYAIIEGVKALNDGEVPIGAVIVSQNKIIGRGYNQVESLNDATAHAEMIAITSASNTNEDWRLSDSFLFVTKEPCPMCAGAILNSRLRGVVYGFADKEWGACGSYYDICRDKKINKFPIIQGLVLENDCRYLIDQFFSKIRK</sequence>
<dbReference type="AlphaFoldDB" id="A0A383B0S0"/>
<gene>
    <name evidence="11" type="ORF">METZ01_LOCUS465919</name>
</gene>
<evidence type="ECO:0000256" key="4">
    <source>
        <dbReference type="ARBA" id="ARBA00019216"/>
    </source>
</evidence>
<dbReference type="PROSITE" id="PS51747">
    <property type="entry name" value="CYT_DCMP_DEAMINASES_2"/>
    <property type="match status" value="1"/>
</dbReference>
<feature type="domain" description="CMP/dCMP-type deaminase" evidence="10">
    <location>
        <begin position="1"/>
        <end position="106"/>
    </location>
</feature>
<evidence type="ECO:0000259" key="10">
    <source>
        <dbReference type="PROSITE" id="PS51747"/>
    </source>
</evidence>